<dbReference type="EMBL" id="JARTLI010000007">
    <property type="protein sequence ID" value="MED5051534.1"/>
    <property type="molecule type" value="Genomic_DNA"/>
</dbReference>
<sequence length="127" mass="12857">MALQLMKLFVGAATAITTVPTSTKFFYVAAADTAAGATLTIDAADFLDDSGNAVTTLPALATDNSYYTVYVNGVLQMDGISTYTPGGTGVGSLAIDVPAGTDTIPAGTPIVLEIVQFAPTATTDVET</sequence>
<dbReference type="InterPro" id="IPR025237">
    <property type="entry name" value="DUF4183"/>
</dbReference>
<evidence type="ECO:0000313" key="4">
    <source>
        <dbReference type="EMBL" id="MED5051534.1"/>
    </source>
</evidence>
<evidence type="ECO:0000256" key="1">
    <source>
        <dbReference type="SAM" id="SignalP"/>
    </source>
</evidence>
<keyword evidence="1" id="KW-0732">Signal</keyword>
<gene>
    <name evidence="4" type="ORF">P9850_06620</name>
    <name evidence="3" type="ORF">PNH38_09245</name>
</gene>
<protein>
    <submittedName>
        <fullName evidence="4">DUF4183 domain-containing protein</fullName>
    </submittedName>
</protein>
<evidence type="ECO:0000313" key="6">
    <source>
        <dbReference type="Proteomes" id="UP001339962"/>
    </source>
</evidence>
<proteinExistence type="predicted"/>
<evidence type="ECO:0000259" key="2">
    <source>
        <dbReference type="Pfam" id="PF13799"/>
    </source>
</evidence>
<evidence type="ECO:0000313" key="5">
    <source>
        <dbReference type="Proteomes" id="UP001213979"/>
    </source>
</evidence>
<evidence type="ECO:0000313" key="3">
    <source>
        <dbReference type="EMBL" id="MDE8564073.1"/>
    </source>
</evidence>
<dbReference type="Proteomes" id="UP001339962">
    <property type="component" value="Unassembled WGS sequence"/>
</dbReference>
<feature type="signal peptide" evidence="1">
    <location>
        <begin position="1"/>
        <end position="15"/>
    </location>
</feature>
<name>A0ABD5IUQ1_9BACL</name>
<dbReference type="Proteomes" id="UP001213979">
    <property type="component" value="Unassembled WGS sequence"/>
</dbReference>
<organism evidence="4 6">
    <name type="scientific">Anoxybacteroides rupiense</name>
    <dbReference type="NCBI Taxonomy" id="311460"/>
    <lineage>
        <taxon>Bacteria</taxon>
        <taxon>Bacillati</taxon>
        <taxon>Bacillota</taxon>
        <taxon>Bacilli</taxon>
        <taxon>Bacillales</taxon>
        <taxon>Anoxybacillaceae</taxon>
        <taxon>Anoxybacteroides</taxon>
    </lineage>
</organism>
<reference evidence="3 5" key="1">
    <citation type="submission" date="2023-01" db="EMBL/GenBank/DDBJ databases">
        <title>Genome-based reclassification of Anoxybacillus geothermalis as a later heterotypic synonym of Anoxybacillus rupiensis.</title>
        <authorList>
            <person name="Inan Bektas K."/>
            <person name="Canakci S."/>
            <person name="Belduz A.A."/>
            <person name="Guler H.H."/>
        </authorList>
    </citation>
    <scope>NUCLEOTIDE SEQUENCE [LARGE SCALE GENOMIC DNA]</scope>
    <source>
        <strain evidence="3 5">DSM 17127</strain>
    </source>
</reference>
<comment type="caution">
    <text evidence="4">The sequence shown here is derived from an EMBL/GenBank/DDBJ whole genome shotgun (WGS) entry which is preliminary data.</text>
</comment>
<dbReference type="EMBL" id="JAQOTG010000007">
    <property type="protein sequence ID" value="MDE8564073.1"/>
    <property type="molecule type" value="Genomic_DNA"/>
</dbReference>
<keyword evidence="5" id="KW-1185">Reference proteome</keyword>
<dbReference type="Pfam" id="PF13799">
    <property type="entry name" value="DUF4183"/>
    <property type="match status" value="1"/>
</dbReference>
<accession>A0ABD5IUQ1</accession>
<reference evidence="4 6" key="2">
    <citation type="submission" date="2023-03" db="EMBL/GenBank/DDBJ databases">
        <title>Bacillus Genome Sequencing.</title>
        <authorList>
            <person name="Dunlap C."/>
        </authorList>
    </citation>
    <scope>NUCLEOTIDE SEQUENCE [LARGE SCALE GENOMIC DNA]</scope>
    <source>
        <strain evidence="4 6">NRS-38</strain>
    </source>
</reference>
<dbReference type="AlphaFoldDB" id="A0ABD5IUQ1"/>
<dbReference type="RefSeq" id="WP_044743469.1">
    <property type="nucleotide sequence ID" value="NZ_JACIDF010000001.1"/>
</dbReference>
<feature type="chain" id="PRO_5044726352" evidence="1">
    <location>
        <begin position="16"/>
        <end position="127"/>
    </location>
</feature>
<feature type="domain" description="DUF4183" evidence="2">
    <location>
        <begin position="33"/>
        <end position="114"/>
    </location>
</feature>